<organism evidence="1 2">
    <name type="scientific">Acidisoma silvae</name>
    <dbReference type="NCBI Taxonomy" id="2802396"/>
    <lineage>
        <taxon>Bacteria</taxon>
        <taxon>Pseudomonadati</taxon>
        <taxon>Pseudomonadota</taxon>
        <taxon>Alphaproteobacteria</taxon>
        <taxon>Acetobacterales</taxon>
        <taxon>Acidocellaceae</taxon>
        <taxon>Acidisoma</taxon>
    </lineage>
</organism>
<protein>
    <submittedName>
        <fullName evidence="1">Uncharacterized protein</fullName>
    </submittedName>
</protein>
<dbReference type="RefSeq" id="WP_227324091.1">
    <property type="nucleotide sequence ID" value="NZ_JAESVB010000036.1"/>
</dbReference>
<dbReference type="AlphaFoldDB" id="A0A964E243"/>
<gene>
    <name evidence="1" type="ORF">ASILVAE211_24950</name>
</gene>
<reference evidence="1" key="1">
    <citation type="journal article" date="2021" name="Microorganisms">
        <title>Acidisoma silvae sp. nov. and Acidisomacellulosilytica sp. nov., Two Acidophilic Bacteria Isolated from Decaying Wood, Hydrolyzing Cellulose and Producing Poly-3-hydroxybutyrate.</title>
        <authorList>
            <person name="Mieszkin S."/>
            <person name="Pouder E."/>
            <person name="Uroz S."/>
            <person name="Simon-Colin C."/>
            <person name="Alain K."/>
        </authorList>
    </citation>
    <scope>NUCLEOTIDE SEQUENCE</scope>
    <source>
        <strain evidence="1">HW T2.11</strain>
    </source>
</reference>
<name>A0A964E243_9PROT</name>
<keyword evidence="2" id="KW-1185">Reference proteome</keyword>
<comment type="caution">
    <text evidence="1">The sequence shown here is derived from an EMBL/GenBank/DDBJ whole genome shotgun (WGS) entry which is preliminary data.</text>
</comment>
<evidence type="ECO:0000313" key="2">
    <source>
        <dbReference type="Proteomes" id="UP000708298"/>
    </source>
</evidence>
<evidence type="ECO:0000313" key="1">
    <source>
        <dbReference type="EMBL" id="MCB8878448.1"/>
    </source>
</evidence>
<dbReference type="Proteomes" id="UP000708298">
    <property type="component" value="Unassembled WGS sequence"/>
</dbReference>
<dbReference type="EMBL" id="JAESVB010000036">
    <property type="protein sequence ID" value="MCB8878448.1"/>
    <property type="molecule type" value="Genomic_DNA"/>
</dbReference>
<reference evidence="1" key="2">
    <citation type="submission" date="2021-01" db="EMBL/GenBank/DDBJ databases">
        <authorList>
            <person name="Mieszkin S."/>
            <person name="Pouder E."/>
            <person name="Alain K."/>
        </authorList>
    </citation>
    <scope>NUCLEOTIDE SEQUENCE</scope>
    <source>
        <strain evidence="1">HW T2.11</strain>
    </source>
</reference>
<proteinExistence type="predicted"/>
<sequence length="175" mass="19260">MTELNGREYADAVFAKAKLAGFTDLDIDVTTPAATTLPEWLAAVTPSRSERKNRINESDVFEQVGDPRGADRLRQDTLISLLQAYRQGLEDGTLPAKYAGDLSTNETLRFSRFLSLILNMDADLAMRFAVQTVPNVPLGLSEPLNAISKATPPVVEIDEERPTKNDRIVFAGGFF</sequence>
<accession>A0A964E243</accession>